<feature type="region of interest" description="Disordered" evidence="4">
    <location>
        <begin position="19"/>
        <end position="38"/>
    </location>
</feature>
<dbReference type="GO" id="GO:0005886">
    <property type="term" value="C:plasma membrane"/>
    <property type="evidence" value="ECO:0007669"/>
    <property type="project" value="TreeGrafter"/>
</dbReference>
<comment type="caution">
    <text evidence="7">The sequence shown here is derived from an EMBL/GenBank/DDBJ whole genome shotgun (WGS) entry which is preliminary data.</text>
</comment>
<dbReference type="PANTHER" id="PTHR11860:SF87">
    <property type="entry name" value="CMRF35-LIKE MOLECULE 8"/>
    <property type="match status" value="1"/>
</dbReference>
<dbReference type="InterPro" id="IPR050671">
    <property type="entry name" value="CD300_family_receptors"/>
</dbReference>
<evidence type="ECO:0000256" key="5">
    <source>
        <dbReference type="SAM" id="Phobius"/>
    </source>
</evidence>
<feature type="compositionally biased region" description="Acidic residues" evidence="4">
    <location>
        <begin position="23"/>
        <end position="38"/>
    </location>
</feature>
<keyword evidence="2 5" id="KW-0812">Transmembrane</keyword>
<dbReference type="Gene3D" id="2.60.40.10">
    <property type="entry name" value="Immunoglobulins"/>
    <property type="match status" value="1"/>
</dbReference>
<evidence type="ECO:0000256" key="4">
    <source>
        <dbReference type="SAM" id="MobiDB-lite"/>
    </source>
</evidence>
<dbReference type="AlphaFoldDB" id="A0A9D3SC41"/>
<dbReference type="OrthoDB" id="8788371at2759"/>
<evidence type="ECO:0000313" key="7">
    <source>
        <dbReference type="EMBL" id="KAG7318170.1"/>
    </source>
</evidence>
<keyword evidence="5" id="KW-1133">Transmembrane helix</keyword>
<dbReference type="Proteomes" id="UP000824219">
    <property type="component" value="Linkage Group LG22"/>
</dbReference>
<accession>A0A9D3SC41</accession>
<dbReference type="SUPFAM" id="SSF48726">
    <property type="entry name" value="Immunoglobulin"/>
    <property type="match status" value="1"/>
</dbReference>
<evidence type="ECO:0000313" key="8">
    <source>
        <dbReference type="Proteomes" id="UP000824219"/>
    </source>
</evidence>
<comment type="subcellular location">
    <subcellularLocation>
        <location evidence="1">Membrane</location>
    </subcellularLocation>
</comment>
<protein>
    <recommendedName>
        <fullName evidence="6">Immunoglobulin V-set domain-containing protein</fullName>
    </recommendedName>
</protein>
<evidence type="ECO:0000256" key="1">
    <source>
        <dbReference type="ARBA" id="ARBA00004370"/>
    </source>
</evidence>
<name>A0A9D3SC41_9TELE</name>
<proteinExistence type="predicted"/>
<evidence type="ECO:0000259" key="6">
    <source>
        <dbReference type="Pfam" id="PF07686"/>
    </source>
</evidence>
<evidence type="ECO:0000256" key="3">
    <source>
        <dbReference type="ARBA" id="ARBA00023136"/>
    </source>
</evidence>
<reference evidence="7 8" key="1">
    <citation type="submission" date="2021-06" db="EMBL/GenBank/DDBJ databases">
        <title>Chromosome-level genome assembly of the red-tail catfish (Hemibagrus wyckioides).</title>
        <authorList>
            <person name="Shao F."/>
        </authorList>
    </citation>
    <scope>NUCLEOTIDE SEQUENCE [LARGE SCALE GENOMIC DNA]</scope>
    <source>
        <strain evidence="7">EC202008001</strain>
        <tissue evidence="7">Blood</tissue>
    </source>
</reference>
<dbReference type="InterPro" id="IPR013783">
    <property type="entry name" value="Ig-like_fold"/>
</dbReference>
<organism evidence="7 8">
    <name type="scientific">Hemibagrus wyckioides</name>
    <dbReference type="NCBI Taxonomy" id="337641"/>
    <lineage>
        <taxon>Eukaryota</taxon>
        <taxon>Metazoa</taxon>
        <taxon>Chordata</taxon>
        <taxon>Craniata</taxon>
        <taxon>Vertebrata</taxon>
        <taxon>Euteleostomi</taxon>
        <taxon>Actinopterygii</taxon>
        <taxon>Neopterygii</taxon>
        <taxon>Teleostei</taxon>
        <taxon>Ostariophysi</taxon>
        <taxon>Siluriformes</taxon>
        <taxon>Bagridae</taxon>
        <taxon>Hemibagrus</taxon>
    </lineage>
</organism>
<keyword evidence="8" id="KW-1185">Reference proteome</keyword>
<dbReference type="GO" id="GO:0004888">
    <property type="term" value="F:transmembrane signaling receptor activity"/>
    <property type="evidence" value="ECO:0007669"/>
    <property type="project" value="TreeGrafter"/>
</dbReference>
<dbReference type="EMBL" id="JAHKSW010000022">
    <property type="protein sequence ID" value="KAG7318170.1"/>
    <property type="molecule type" value="Genomic_DNA"/>
</dbReference>
<dbReference type="InterPro" id="IPR036179">
    <property type="entry name" value="Ig-like_dom_sf"/>
</dbReference>
<keyword evidence="3 5" id="KW-0472">Membrane</keyword>
<dbReference type="Pfam" id="PF07686">
    <property type="entry name" value="V-set"/>
    <property type="match status" value="1"/>
</dbReference>
<feature type="transmembrane region" description="Helical" evidence="5">
    <location>
        <begin position="191"/>
        <end position="214"/>
    </location>
</feature>
<feature type="domain" description="Immunoglobulin V-set" evidence="6">
    <location>
        <begin position="96"/>
        <end position="174"/>
    </location>
</feature>
<gene>
    <name evidence="7" type="ORF">KOW79_017925</name>
</gene>
<sequence>MFLSAVVYECHAEQNPKCLYDSENNDDDELSEEDLNPEDNAEAFTVSLPDGVSSSDLKKDSDTVFIPAEEKLQTRKMFLFTSTLIFISTVVYHSHAEQTLECPYSQSNKYQERVWCKRDPSDPNCCTGFSFGSGTNDLDNGRLSVSDNGTTFVISVKSLSQGDGVYWCGVTSGNKKITKLAEKEIHNSIHFVWAILRYLLFGLLLLTVISTHVFCSSECHNE</sequence>
<evidence type="ECO:0000256" key="2">
    <source>
        <dbReference type="ARBA" id="ARBA00022692"/>
    </source>
</evidence>
<dbReference type="PANTHER" id="PTHR11860">
    <property type="entry name" value="POLYMERIC-IMMUNOGLOBULIN RECEPTOR"/>
    <property type="match status" value="1"/>
</dbReference>
<dbReference type="InterPro" id="IPR013106">
    <property type="entry name" value="Ig_V-set"/>
</dbReference>